<keyword evidence="2" id="KW-1185">Reference proteome</keyword>
<organism evidence="1 2">
    <name type="scientific">Lindgomyces ingoldianus</name>
    <dbReference type="NCBI Taxonomy" id="673940"/>
    <lineage>
        <taxon>Eukaryota</taxon>
        <taxon>Fungi</taxon>
        <taxon>Dikarya</taxon>
        <taxon>Ascomycota</taxon>
        <taxon>Pezizomycotina</taxon>
        <taxon>Dothideomycetes</taxon>
        <taxon>Pleosporomycetidae</taxon>
        <taxon>Pleosporales</taxon>
        <taxon>Lindgomycetaceae</taxon>
        <taxon>Lindgomyces</taxon>
    </lineage>
</organism>
<proteinExistence type="predicted"/>
<reference evidence="1" key="1">
    <citation type="journal article" date="2020" name="Stud. Mycol.">
        <title>101 Dothideomycetes genomes: a test case for predicting lifestyles and emergence of pathogens.</title>
        <authorList>
            <person name="Haridas S."/>
            <person name="Albert R."/>
            <person name="Binder M."/>
            <person name="Bloem J."/>
            <person name="Labutti K."/>
            <person name="Salamov A."/>
            <person name="Andreopoulos B."/>
            <person name="Baker S."/>
            <person name="Barry K."/>
            <person name="Bills G."/>
            <person name="Bluhm B."/>
            <person name="Cannon C."/>
            <person name="Castanera R."/>
            <person name="Culley D."/>
            <person name="Daum C."/>
            <person name="Ezra D."/>
            <person name="Gonzalez J."/>
            <person name="Henrissat B."/>
            <person name="Kuo A."/>
            <person name="Liang C."/>
            <person name="Lipzen A."/>
            <person name="Lutzoni F."/>
            <person name="Magnuson J."/>
            <person name="Mondo S."/>
            <person name="Nolan M."/>
            <person name="Ohm R."/>
            <person name="Pangilinan J."/>
            <person name="Park H.-J."/>
            <person name="Ramirez L."/>
            <person name="Alfaro M."/>
            <person name="Sun H."/>
            <person name="Tritt A."/>
            <person name="Yoshinaga Y."/>
            <person name="Zwiers L.-H."/>
            <person name="Turgeon B."/>
            <person name="Goodwin S."/>
            <person name="Spatafora J."/>
            <person name="Crous P."/>
            <person name="Grigoriev I."/>
        </authorList>
    </citation>
    <scope>NUCLEOTIDE SEQUENCE</scope>
    <source>
        <strain evidence="1">ATCC 200398</strain>
    </source>
</reference>
<evidence type="ECO:0000313" key="2">
    <source>
        <dbReference type="Proteomes" id="UP000799755"/>
    </source>
</evidence>
<comment type="caution">
    <text evidence="1">The sequence shown here is derived from an EMBL/GenBank/DDBJ whole genome shotgun (WGS) entry which is preliminary data.</text>
</comment>
<gene>
    <name evidence="1" type="ORF">BDR25DRAFT_208279</name>
</gene>
<accession>A0ACB6RCQ2</accession>
<evidence type="ECO:0000313" key="1">
    <source>
        <dbReference type="EMBL" id="KAF2476971.1"/>
    </source>
</evidence>
<name>A0ACB6RCQ2_9PLEO</name>
<protein>
    <submittedName>
        <fullName evidence="1">Glucan 1,3-beta-glucosidase-like protein</fullName>
    </submittedName>
</protein>
<sequence length="543" mass="60909">MKGLFKKAKAELQSILDIDPRTNQPPAQPSQHQHQQGFRRGIEMDQPSTIKPVTPLDIIRYRYHHGTNLGSVYVLERWLRNSMFPEDASGSSELEAVKAWVEKIGVDETRKKFEEFWANAVTDEDIKWLVQEARATSIRLPIGYYDLLPSCLENTPFAPYSAVYTSAWSSISSLVMRLRMHGIGTLLDLHALPGGANTQDHSGTNSGVADLWVSQDDRNLGIRCCQFLAQQVVEGLDGVIGIQIANECEWGSPMNPWYNDCIDAISAIDASIPVIISDGWNLENAINYSLIKNTAMPSQPTCPVVVDTHYYWAHTGEDTSKSPQQIINEASTKLSELNGKEGSIIDRGAAQVVVGEYSCVLSEDSWSKRGDTPKQVLVKEFGEAQSRRWQQRSGGSFFWTWKMDWFPGGEWGFQEQTSSSAVTSPPSYSTPSSSISALLDRSNSHRDERMYAAVNQHTSYWDHLVPNTPCEHWRYENGWKVGYKDAQDFFQGASTVGGGNKIGNLEIWVLKRVRESGMRGNFVWEFEQGLRRGIHDLYAAVGI</sequence>
<dbReference type="Proteomes" id="UP000799755">
    <property type="component" value="Unassembled WGS sequence"/>
</dbReference>
<dbReference type="EMBL" id="MU003493">
    <property type="protein sequence ID" value="KAF2476971.1"/>
    <property type="molecule type" value="Genomic_DNA"/>
</dbReference>